<feature type="domain" description="4Fe-4S ferredoxin-type" evidence="4">
    <location>
        <begin position="151"/>
        <end position="182"/>
    </location>
</feature>
<dbReference type="InterPro" id="IPR017900">
    <property type="entry name" value="4Fe4S_Fe_S_CS"/>
</dbReference>
<dbReference type="Proteomes" id="UP001214250">
    <property type="component" value="Chromosome 1"/>
</dbReference>
<dbReference type="RefSeq" id="WP_274150329.1">
    <property type="nucleotide sequence ID" value="NZ_CP117811.1"/>
</dbReference>
<evidence type="ECO:0000256" key="2">
    <source>
        <dbReference type="ARBA" id="ARBA00023004"/>
    </source>
</evidence>
<evidence type="ECO:0000313" key="6">
    <source>
        <dbReference type="Proteomes" id="UP001214250"/>
    </source>
</evidence>
<gene>
    <name evidence="5" type="ORF">PQO03_11095</name>
</gene>
<keyword evidence="6" id="KW-1185">Reference proteome</keyword>
<organism evidence="5 6">
    <name type="scientific">Lentisphaera profundi</name>
    <dbReference type="NCBI Taxonomy" id="1658616"/>
    <lineage>
        <taxon>Bacteria</taxon>
        <taxon>Pseudomonadati</taxon>
        <taxon>Lentisphaerota</taxon>
        <taxon>Lentisphaeria</taxon>
        <taxon>Lentisphaerales</taxon>
        <taxon>Lentisphaeraceae</taxon>
        <taxon>Lentisphaera</taxon>
    </lineage>
</organism>
<protein>
    <submittedName>
        <fullName evidence="5">4Fe-4S binding protein</fullName>
    </submittedName>
</protein>
<feature type="domain" description="4Fe-4S ferredoxin-type" evidence="4">
    <location>
        <begin position="37"/>
        <end position="69"/>
    </location>
</feature>
<dbReference type="PROSITE" id="PS51379">
    <property type="entry name" value="4FE4S_FER_2"/>
    <property type="match status" value="3"/>
</dbReference>
<proteinExistence type="predicted"/>
<keyword evidence="2" id="KW-0408">Iron</keyword>
<sequence length="182" mass="20318">MTISRRQLFRLRPSKLMDLAFEDKKESKIKSYIRPPGVVSEDLFLDKCDNCSACLEACPHGVIKKLGPEAGKFEYTPYLNPRELPCHWCTDFDCIKACPSGVLSKNNDEKVKPIAKALVDMNSCLISLGTICDECRSVCPSELRAIKIFDRQVHIDLDKCSGCGLCSFYCDNAGSAIKIENI</sequence>
<dbReference type="Pfam" id="PF12838">
    <property type="entry name" value="Fer4_7"/>
    <property type="match status" value="1"/>
</dbReference>
<keyword evidence="3" id="KW-0411">Iron-sulfur</keyword>
<accession>A0ABY7VW07</accession>
<evidence type="ECO:0000259" key="4">
    <source>
        <dbReference type="PROSITE" id="PS51379"/>
    </source>
</evidence>
<feature type="domain" description="4Fe-4S ferredoxin-type" evidence="4">
    <location>
        <begin position="75"/>
        <end position="108"/>
    </location>
</feature>
<dbReference type="Gene3D" id="3.30.70.20">
    <property type="match status" value="2"/>
</dbReference>
<dbReference type="PROSITE" id="PS00198">
    <property type="entry name" value="4FE4S_FER_1"/>
    <property type="match status" value="1"/>
</dbReference>
<dbReference type="InterPro" id="IPR017896">
    <property type="entry name" value="4Fe4S_Fe-S-bd"/>
</dbReference>
<reference evidence="5 6" key="1">
    <citation type="submission" date="2023-02" db="EMBL/GenBank/DDBJ databases">
        <title>Genome sequence of Lentisphaera profundi SAORIC-696.</title>
        <authorList>
            <person name="Kim e."/>
            <person name="Cho J.-C."/>
            <person name="Choi A."/>
            <person name="Kang I."/>
        </authorList>
    </citation>
    <scope>NUCLEOTIDE SEQUENCE [LARGE SCALE GENOMIC DNA]</scope>
    <source>
        <strain evidence="5 6">SAORIC-696</strain>
    </source>
</reference>
<evidence type="ECO:0000313" key="5">
    <source>
        <dbReference type="EMBL" id="WDE96253.1"/>
    </source>
</evidence>
<evidence type="ECO:0000256" key="1">
    <source>
        <dbReference type="ARBA" id="ARBA00022723"/>
    </source>
</evidence>
<keyword evidence="1" id="KW-0479">Metal-binding</keyword>
<dbReference type="SUPFAM" id="SSF54862">
    <property type="entry name" value="4Fe-4S ferredoxins"/>
    <property type="match status" value="1"/>
</dbReference>
<evidence type="ECO:0000256" key="3">
    <source>
        <dbReference type="ARBA" id="ARBA00023014"/>
    </source>
</evidence>
<name>A0ABY7VW07_9BACT</name>
<dbReference type="EMBL" id="CP117811">
    <property type="protein sequence ID" value="WDE96253.1"/>
    <property type="molecule type" value="Genomic_DNA"/>
</dbReference>